<feature type="compositionally biased region" description="Basic and acidic residues" evidence="1">
    <location>
        <begin position="62"/>
        <end position="86"/>
    </location>
</feature>
<evidence type="ECO:0000313" key="3">
    <source>
        <dbReference type="Proteomes" id="UP000314294"/>
    </source>
</evidence>
<dbReference type="AlphaFoldDB" id="A0A4Z2JHB6"/>
<dbReference type="Proteomes" id="UP000314294">
    <property type="component" value="Unassembled WGS sequence"/>
</dbReference>
<comment type="caution">
    <text evidence="2">The sequence shown here is derived from an EMBL/GenBank/DDBJ whole genome shotgun (WGS) entry which is preliminary data.</text>
</comment>
<keyword evidence="3" id="KW-1185">Reference proteome</keyword>
<accession>A0A4Z2JHB6</accession>
<feature type="region of interest" description="Disordered" evidence="1">
    <location>
        <begin position="61"/>
        <end position="86"/>
    </location>
</feature>
<organism evidence="2 3">
    <name type="scientific">Liparis tanakae</name>
    <name type="common">Tanaka's snailfish</name>
    <dbReference type="NCBI Taxonomy" id="230148"/>
    <lineage>
        <taxon>Eukaryota</taxon>
        <taxon>Metazoa</taxon>
        <taxon>Chordata</taxon>
        <taxon>Craniata</taxon>
        <taxon>Vertebrata</taxon>
        <taxon>Euteleostomi</taxon>
        <taxon>Actinopterygii</taxon>
        <taxon>Neopterygii</taxon>
        <taxon>Teleostei</taxon>
        <taxon>Neoteleostei</taxon>
        <taxon>Acanthomorphata</taxon>
        <taxon>Eupercaria</taxon>
        <taxon>Perciformes</taxon>
        <taxon>Cottioidei</taxon>
        <taxon>Cottales</taxon>
        <taxon>Liparidae</taxon>
        <taxon>Liparis</taxon>
    </lineage>
</organism>
<sequence>MVHIPMPYTSLMCTVLFDIVDENSCPEQMICDDEVSTVSGTPVEPSHRLMKLMGRLVGEVEGGVKRQHDPTGGREMIAFEKRRQRD</sequence>
<proteinExistence type="predicted"/>
<dbReference type="EMBL" id="SRLO01000001">
    <property type="protein sequence ID" value="TNN89696.1"/>
    <property type="molecule type" value="Genomic_DNA"/>
</dbReference>
<gene>
    <name evidence="2" type="ORF">EYF80_000299</name>
</gene>
<evidence type="ECO:0000313" key="2">
    <source>
        <dbReference type="EMBL" id="TNN89696.1"/>
    </source>
</evidence>
<evidence type="ECO:0000256" key="1">
    <source>
        <dbReference type="SAM" id="MobiDB-lite"/>
    </source>
</evidence>
<protein>
    <submittedName>
        <fullName evidence="2">Uncharacterized protein</fullName>
    </submittedName>
</protein>
<reference evidence="2 3" key="1">
    <citation type="submission" date="2019-03" db="EMBL/GenBank/DDBJ databases">
        <title>First draft genome of Liparis tanakae, snailfish: a comprehensive survey of snailfish specific genes.</title>
        <authorList>
            <person name="Kim W."/>
            <person name="Song I."/>
            <person name="Jeong J.-H."/>
            <person name="Kim D."/>
            <person name="Kim S."/>
            <person name="Ryu S."/>
            <person name="Song J.Y."/>
            <person name="Lee S.K."/>
        </authorList>
    </citation>
    <scope>NUCLEOTIDE SEQUENCE [LARGE SCALE GENOMIC DNA]</scope>
    <source>
        <tissue evidence="2">Muscle</tissue>
    </source>
</reference>
<name>A0A4Z2JHB6_9TELE</name>